<name>A0A9W4WM94_9GLOM</name>
<evidence type="ECO:0000256" key="1">
    <source>
        <dbReference type="SAM" id="MobiDB-lite"/>
    </source>
</evidence>
<proteinExistence type="predicted"/>
<dbReference type="EMBL" id="CAMKVN010000953">
    <property type="protein sequence ID" value="CAI2172536.1"/>
    <property type="molecule type" value="Genomic_DNA"/>
</dbReference>
<accession>A0A9W4WM94</accession>
<evidence type="ECO:0000313" key="2">
    <source>
        <dbReference type="EMBL" id="CAI2172536.1"/>
    </source>
</evidence>
<keyword evidence="3" id="KW-1185">Reference proteome</keyword>
<dbReference type="Proteomes" id="UP001153678">
    <property type="component" value="Unassembled WGS sequence"/>
</dbReference>
<feature type="region of interest" description="Disordered" evidence="1">
    <location>
        <begin position="22"/>
        <end position="42"/>
    </location>
</feature>
<sequence length="58" mass="6224">MAITTLALIEELTVQKPVSVTTSTTSTTLTTSTSSITSNKSTSAVLKPIEDEKLRKLR</sequence>
<gene>
    <name evidence="2" type="ORF">FWILDA_LOCUS5628</name>
</gene>
<protein>
    <submittedName>
        <fullName evidence="2">6097_t:CDS:1</fullName>
    </submittedName>
</protein>
<dbReference type="AlphaFoldDB" id="A0A9W4WM94"/>
<organism evidence="2 3">
    <name type="scientific">Funneliformis geosporum</name>
    <dbReference type="NCBI Taxonomy" id="1117311"/>
    <lineage>
        <taxon>Eukaryota</taxon>
        <taxon>Fungi</taxon>
        <taxon>Fungi incertae sedis</taxon>
        <taxon>Mucoromycota</taxon>
        <taxon>Glomeromycotina</taxon>
        <taxon>Glomeromycetes</taxon>
        <taxon>Glomerales</taxon>
        <taxon>Glomeraceae</taxon>
        <taxon>Funneliformis</taxon>
    </lineage>
</organism>
<comment type="caution">
    <text evidence="2">The sequence shown here is derived from an EMBL/GenBank/DDBJ whole genome shotgun (WGS) entry which is preliminary data.</text>
</comment>
<evidence type="ECO:0000313" key="3">
    <source>
        <dbReference type="Proteomes" id="UP001153678"/>
    </source>
</evidence>
<reference evidence="2" key="1">
    <citation type="submission" date="2022-08" db="EMBL/GenBank/DDBJ databases">
        <authorList>
            <person name="Kallberg Y."/>
            <person name="Tangrot J."/>
            <person name="Rosling A."/>
        </authorList>
    </citation>
    <scope>NUCLEOTIDE SEQUENCE</scope>
    <source>
        <strain evidence="2">Wild A</strain>
    </source>
</reference>